<evidence type="ECO:0000256" key="3">
    <source>
        <dbReference type="ARBA" id="ARBA00004286"/>
    </source>
</evidence>
<evidence type="ECO:0000256" key="9">
    <source>
        <dbReference type="ARBA" id="ARBA00049360"/>
    </source>
</evidence>
<keyword evidence="7" id="KW-0862">Zinc</keyword>
<name>A0A0L0DE56_THETB</name>
<dbReference type="Pfam" id="PF13476">
    <property type="entry name" value="AAA_23"/>
    <property type="match status" value="1"/>
</dbReference>
<comment type="subcellular location">
    <subcellularLocation>
        <location evidence="3">Chromosome</location>
    </subcellularLocation>
    <subcellularLocation>
        <location evidence="2">Nucleus</location>
    </subcellularLocation>
</comment>
<dbReference type="GO" id="GO:0006302">
    <property type="term" value="P:double-strand break repair"/>
    <property type="evidence" value="ECO:0007669"/>
    <property type="project" value="InterPro"/>
</dbReference>
<dbReference type="GO" id="GO:0000794">
    <property type="term" value="C:condensed nuclear chromosome"/>
    <property type="evidence" value="ECO:0007669"/>
    <property type="project" value="TreeGrafter"/>
</dbReference>
<comment type="cofactor">
    <cofactor evidence="1">
        <name>Zn(2+)</name>
        <dbReference type="ChEBI" id="CHEBI:29105"/>
    </cofactor>
</comment>
<dbReference type="EMBL" id="GL349435">
    <property type="protein sequence ID" value="KNC50564.1"/>
    <property type="molecule type" value="Genomic_DNA"/>
</dbReference>
<feature type="coiled-coil region" evidence="10">
    <location>
        <begin position="856"/>
        <end position="942"/>
    </location>
</feature>
<dbReference type="RefSeq" id="XP_013762454.1">
    <property type="nucleotide sequence ID" value="XM_013907000.1"/>
</dbReference>
<evidence type="ECO:0000256" key="10">
    <source>
        <dbReference type="SAM" id="Coils"/>
    </source>
</evidence>
<dbReference type="STRING" id="461836.A0A0L0DE56"/>
<dbReference type="OMA" id="FSDYYYR"/>
<protein>
    <recommendedName>
        <fullName evidence="11">Rad50/SbcC-type AAA domain-containing protein</fullName>
    </recommendedName>
</protein>
<evidence type="ECO:0000256" key="8">
    <source>
        <dbReference type="ARBA" id="ARBA00023242"/>
    </source>
</evidence>
<evidence type="ECO:0000256" key="7">
    <source>
        <dbReference type="ARBA" id="ARBA00022833"/>
    </source>
</evidence>
<proteinExistence type="inferred from homology"/>
<feature type="coiled-coil region" evidence="10">
    <location>
        <begin position="971"/>
        <end position="1075"/>
    </location>
</feature>
<dbReference type="Proteomes" id="UP000054408">
    <property type="component" value="Unassembled WGS sequence"/>
</dbReference>
<dbReference type="GO" id="GO:0030870">
    <property type="term" value="C:Mre11 complex"/>
    <property type="evidence" value="ECO:0007669"/>
    <property type="project" value="TreeGrafter"/>
</dbReference>
<dbReference type="PANTHER" id="PTHR18867:SF12">
    <property type="entry name" value="DNA REPAIR PROTEIN RAD50"/>
    <property type="match status" value="1"/>
</dbReference>
<evidence type="ECO:0000256" key="5">
    <source>
        <dbReference type="ARBA" id="ARBA00022454"/>
    </source>
</evidence>
<dbReference type="GO" id="GO:0000722">
    <property type="term" value="P:telomere maintenance via recombination"/>
    <property type="evidence" value="ECO:0007669"/>
    <property type="project" value="TreeGrafter"/>
</dbReference>
<organism evidence="12 13">
    <name type="scientific">Thecamonas trahens ATCC 50062</name>
    <dbReference type="NCBI Taxonomy" id="461836"/>
    <lineage>
        <taxon>Eukaryota</taxon>
        <taxon>Apusozoa</taxon>
        <taxon>Apusomonadida</taxon>
        <taxon>Apusomonadidae</taxon>
        <taxon>Thecamonas</taxon>
    </lineage>
</organism>
<evidence type="ECO:0000256" key="6">
    <source>
        <dbReference type="ARBA" id="ARBA00022723"/>
    </source>
</evidence>
<keyword evidence="6" id="KW-0479">Metal-binding</keyword>
<gene>
    <name evidence="12" type="ORF">AMSG_00725</name>
</gene>
<dbReference type="InterPro" id="IPR038729">
    <property type="entry name" value="Rad50/SbcC_AAA"/>
</dbReference>
<dbReference type="GO" id="GO:0046872">
    <property type="term" value="F:metal ion binding"/>
    <property type="evidence" value="ECO:0007669"/>
    <property type="project" value="UniProtKB-KW"/>
</dbReference>
<dbReference type="GO" id="GO:0070192">
    <property type="term" value="P:chromosome organization involved in meiotic cell cycle"/>
    <property type="evidence" value="ECO:0007669"/>
    <property type="project" value="TreeGrafter"/>
</dbReference>
<dbReference type="GO" id="GO:0003691">
    <property type="term" value="F:double-stranded telomeric DNA binding"/>
    <property type="evidence" value="ECO:0007669"/>
    <property type="project" value="TreeGrafter"/>
</dbReference>
<keyword evidence="10" id="KW-0175">Coiled coil</keyword>
<keyword evidence="5" id="KW-0158">Chromosome</keyword>
<sequence length="1328" mass="141062">MSSIEKLLIRGIRSYATDNESCINFDKPLTIIVGKNGAGKTAIIESLRYATTGQLPPGCKLPSFISDPKMSRVPEIKAQIKLKFRNAAEQACVVSRGLVARQTRKSVTSKTIDVSMKLPGKDGQVTSITGKCSQVNVLIPKLLGVTAAVLNRVIFCQQNEEWILGSDSELKKVLDEIFDATAYREAIKTMKREIADNRQRIALFRRDLQNEETIRRHAKSNKDQLALVCEEMSQLESQAAEIEATIAPITDELAQLSKVAAKLDELERRAGELHVTIEVCERNCAAIKTSIQGFEFEESDDDLLRQQNEYLDTVQAAQTKLDTIEPLLKAEQAAAAPLANRYRAALTAHAELNSAALALNSFIAKRDARLTAANAELGLGLSASASPDDVRAALVKRVSSTSRELTAAEDAAAASQAASRAKIQELKVRQATLCAEREAAARAAAEARASISALAAASPVSAPGALAGIRAQLESATAARDAAEAVLASSARSGTGAKLKAELGALRGAREQLDAQLAAVDAELSRRTRFAGLQAALDSKTEAAEAKAAELAQLRADAAPLIEKVAGVDPATIRSADVAALEAQVNIALAKLAQDRDTASAAAREAQAQASVVAAQLGDATAELVEMEAKIKAHAKKIKKNTAKSKLEDVITKTQAHKDKLKSKLQAKKLTASSVVGQFKAFIAAAEDSHACPLCSRGFDSSSALAAFVSELASKLDEASSNVSTVKLQADLDECDVILARLDTLRPIAVELERLSTQAKPALEAKIAELKASAESTSAAAAAAEAGLEAAKSAADAGDELKSMIDELLRVEREASMAAAAVASATAELDAAKGAVGSGGDAALGAETTPQLHARVVSLKADLAAKRARSRELETEIEAAASALAAAERAASEAKAKVLELQNKEARAESALAKSEALTAALAEAEAKIKHADNSLAPLRAQLADAEAAALASATGADAKVRAARLRASAARDAADSLARMSTELAELERKGSPAALAKAKAALDQLESDMDASAQKRTELETAQSQLQAALADSKETKRLIDANIDYRKASRELDSLRELLAQANAKAAKLRGSTSSGLSLSELQVQHSKLSSKAAELQGLIKGKKAHADVLRAGLNEPQFQQGEANYEAKLIQIKTTEMASADLDRYQHALDSALQRYHTLKMAEVNKTIKMLWEKVYQNSDIDNIMIACTESDSARSAFKYELVAIRDGVETPMRARCSAGQARIASLIVRIALAESFCLHSGLIALDEPSAQLDKANARSMARALASIVNERSRQSNFQLILITHNQEFCHALNSKLERPPTKFWQVEKDSHGFSTITAREFGA</sequence>
<dbReference type="InterPro" id="IPR027417">
    <property type="entry name" value="P-loop_NTPase"/>
</dbReference>
<evidence type="ECO:0000256" key="2">
    <source>
        <dbReference type="ARBA" id="ARBA00004123"/>
    </source>
</evidence>
<dbReference type="Gene3D" id="3.40.50.300">
    <property type="entry name" value="P-loop containing nucleotide triphosphate hydrolases"/>
    <property type="match status" value="2"/>
</dbReference>
<evidence type="ECO:0000256" key="4">
    <source>
        <dbReference type="ARBA" id="ARBA00009439"/>
    </source>
</evidence>
<dbReference type="GO" id="GO:0007004">
    <property type="term" value="P:telomere maintenance via telomerase"/>
    <property type="evidence" value="ECO:0007669"/>
    <property type="project" value="TreeGrafter"/>
</dbReference>
<dbReference type="OrthoDB" id="18797at2759"/>
<dbReference type="GeneID" id="25560516"/>
<dbReference type="SUPFAM" id="SSF52540">
    <property type="entry name" value="P-loop containing nucleoside triphosphate hydrolases"/>
    <property type="match status" value="2"/>
</dbReference>
<dbReference type="eggNOG" id="KOG0962">
    <property type="taxonomic scope" value="Eukaryota"/>
</dbReference>
<evidence type="ECO:0000259" key="11">
    <source>
        <dbReference type="Pfam" id="PF13476"/>
    </source>
</evidence>
<comment type="catalytic activity">
    <reaction evidence="9">
        <text>ATP + H2O = ADP + phosphate + H(+)</text>
        <dbReference type="Rhea" id="RHEA:13065"/>
        <dbReference type="ChEBI" id="CHEBI:15377"/>
        <dbReference type="ChEBI" id="CHEBI:15378"/>
        <dbReference type="ChEBI" id="CHEBI:30616"/>
        <dbReference type="ChEBI" id="CHEBI:43474"/>
        <dbReference type="ChEBI" id="CHEBI:456216"/>
    </reaction>
</comment>
<dbReference type="GO" id="GO:0043047">
    <property type="term" value="F:single-stranded telomeric DNA binding"/>
    <property type="evidence" value="ECO:0007669"/>
    <property type="project" value="TreeGrafter"/>
</dbReference>
<feature type="coiled-coil region" evidence="10">
    <location>
        <begin position="589"/>
        <end position="637"/>
    </location>
</feature>
<evidence type="ECO:0000313" key="12">
    <source>
        <dbReference type="EMBL" id="KNC50564.1"/>
    </source>
</evidence>
<dbReference type="Gene3D" id="1.10.287.1490">
    <property type="match status" value="1"/>
</dbReference>
<keyword evidence="8" id="KW-0539">Nucleus</keyword>
<dbReference type="PANTHER" id="PTHR18867">
    <property type="entry name" value="RAD50"/>
    <property type="match status" value="1"/>
</dbReference>
<dbReference type="GO" id="GO:0016887">
    <property type="term" value="F:ATP hydrolysis activity"/>
    <property type="evidence" value="ECO:0007669"/>
    <property type="project" value="InterPro"/>
</dbReference>
<feature type="domain" description="Rad50/SbcC-type AAA" evidence="11">
    <location>
        <begin position="6"/>
        <end position="231"/>
    </location>
</feature>
<accession>A0A0L0DE56</accession>
<evidence type="ECO:0000313" key="13">
    <source>
        <dbReference type="Proteomes" id="UP000054408"/>
    </source>
</evidence>
<keyword evidence="13" id="KW-1185">Reference proteome</keyword>
<evidence type="ECO:0000256" key="1">
    <source>
        <dbReference type="ARBA" id="ARBA00001947"/>
    </source>
</evidence>
<comment type="similarity">
    <text evidence="4">Belongs to the SMC family. RAD50 subfamily.</text>
</comment>
<dbReference type="GO" id="GO:0051880">
    <property type="term" value="F:G-quadruplex DNA binding"/>
    <property type="evidence" value="ECO:0007669"/>
    <property type="project" value="TreeGrafter"/>
</dbReference>
<feature type="coiled-coil region" evidence="10">
    <location>
        <begin position="225"/>
        <end position="283"/>
    </location>
</feature>
<reference evidence="12 13" key="1">
    <citation type="submission" date="2010-05" db="EMBL/GenBank/DDBJ databases">
        <title>The Genome Sequence of Thecamonas trahens ATCC 50062.</title>
        <authorList>
            <consortium name="The Broad Institute Genome Sequencing Platform"/>
            <person name="Russ C."/>
            <person name="Cuomo C."/>
            <person name="Shea T."/>
            <person name="Young S.K."/>
            <person name="Zeng Q."/>
            <person name="Koehrsen M."/>
            <person name="Haas B."/>
            <person name="Borodovsky M."/>
            <person name="Guigo R."/>
            <person name="Alvarado L."/>
            <person name="Berlin A."/>
            <person name="Bochicchio J."/>
            <person name="Borenstein D."/>
            <person name="Chapman S."/>
            <person name="Chen Z."/>
            <person name="Freedman E."/>
            <person name="Gellesch M."/>
            <person name="Goldberg J."/>
            <person name="Griggs A."/>
            <person name="Gujja S."/>
            <person name="Heilman E."/>
            <person name="Heiman D."/>
            <person name="Hepburn T."/>
            <person name="Howarth C."/>
            <person name="Jen D."/>
            <person name="Larson L."/>
            <person name="Mehta T."/>
            <person name="Park D."/>
            <person name="Pearson M."/>
            <person name="Roberts A."/>
            <person name="Saif S."/>
            <person name="Shenoy N."/>
            <person name="Sisk P."/>
            <person name="Stolte C."/>
            <person name="Sykes S."/>
            <person name="Thomson T."/>
            <person name="Walk T."/>
            <person name="White J."/>
            <person name="Yandava C."/>
            <person name="Burger G."/>
            <person name="Gray M.W."/>
            <person name="Holland P.W.H."/>
            <person name="King N."/>
            <person name="Lang F.B.F."/>
            <person name="Roger A.J."/>
            <person name="Ruiz-Trillo I."/>
            <person name="Lander E."/>
            <person name="Nusbaum C."/>
        </authorList>
    </citation>
    <scope>NUCLEOTIDE SEQUENCE [LARGE SCALE GENOMIC DNA]</scope>
    <source>
        <strain evidence="12 13">ATCC 50062</strain>
    </source>
</reference>